<evidence type="ECO:0000256" key="5">
    <source>
        <dbReference type="ARBA" id="ARBA00023159"/>
    </source>
</evidence>
<comment type="function">
    <text evidence="9">Component of the Mediator complex, a coactivator involved in the regulated transcription of nearly all RNA polymerase II-dependent genes. Mediator functions as a bridge to convey information from gene-specific regulatory proteins to the basal RNA polymerase II transcription machinery. Mediator is recruited to promoters by direct interactions with regulatory proteins and serves as a scaffold for the assembly of a functional preinitiation complex with RNA polymerase II and the general transcription factors.</text>
</comment>
<gene>
    <name evidence="12" type="ORF">CERZMDRAFT_112212</name>
</gene>
<feature type="region of interest" description="Disordered" evidence="10">
    <location>
        <begin position="975"/>
        <end position="1059"/>
    </location>
</feature>
<dbReference type="InterPro" id="IPR055122">
    <property type="entry name" value="Med14_N"/>
</dbReference>
<organism evidence="12 13">
    <name type="scientific">Cercospora zeae-maydis SCOH1-5</name>
    <dbReference type="NCBI Taxonomy" id="717836"/>
    <lineage>
        <taxon>Eukaryota</taxon>
        <taxon>Fungi</taxon>
        <taxon>Dikarya</taxon>
        <taxon>Ascomycota</taxon>
        <taxon>Pezizomycotina</taxon>
        <taxon>Dothideomycetes</taxon>
        <taxon>Dothideomycetidae</taxon>
        <taxon>Mycosphaerellales</taxon>
        <taxon>Mycosphaerellaceae</taxon>
        <taxon>Cercospora</taxon>
    </lineage>
</organism>
<keyword evidence="7 9" id="KW-0539">Nucleus</keyword>
<dbReference type="InterPro" id="IPR013947">
    <property type="entry name" value="Mediator_Med14"/>
</dbReference>
<keyword evidence="6 9" id="KW-0804">Transcription</keyword>
<protein>
    <recommendedName>
        <fullName evidence="3 9">Mediator of RNA polymerase II transcription subunit 14</fullName>
    </recommendedName>
    <alternativeName>
        <fullName evidence="8 9">Mediator complex subunit 14</fullName>
    </alternativeName>
</protein>
<comment type="subunit">
    <text evidence="9">Component of the Mediator complex.</text>
</comment>
<keyword evidence="5 9" id="KW-0010">Activator</keyword>
<dbReference type="Proteomes" id="UP000799539">
    <property type="component" value="Unassembled WGS sequence"/>
</dbReference>
<feature type="domain" description="Mediator complex subunit MED14 N-terminal" evidence="11">
    <location>
        <begin position="65"/>
        <end position="271"/>
    </location>
</feature>
<evidence type="ECO:0000256" key="9">
    <source>
        <dbReference type="RuleBase" id="RU365082"/>
    </source>
</evidence>
<evidence type="ECO:0000256" key="8">
    <source>
        <dbReference type="ARBA" id="ARBA00032007"/>
    </source>
</evidence>
<dbReference type="Pfam" id="PF08638">
    <property type="entry name" value="Med14"/>
    <property type="match status" value="1"/>
</dbReference>
<evidence type="ECO:0000256" key="3">
    <source>
        <dbReference type="ARBA" id="ARBA00019619"/>
    </source>
</evidence>
<feature type="compositionally biased region" description="Polar residues" evidence="10">
    <location>
        <begin position="993"/>
        <end position="1005"/>
    </location>
</feature>
<evidence type="ECO:0000256" key="10">
    <source>
        <dbReference type="SAM" id="MobiDB-lite"/>
    </source>
</evidence>
<dbReference type="PANTHER" id="PTHR12809:SF2">
    <property type="entry name" value="MEDIATOR OF RNA POLYMERASE II TRANSCRIPTION SUBUNIT 14"/>
    <property type="match status" value="1"/>
</dbReference>
<reference evidence="12" key="1">
    <citation type="journal article" date="2020" name="Stud. Mycol.">
        <title>101 Dothideomycetes genomes: a test case for predicting lifestyles and emergence of pathogens.</title>
        <authorList>
            <person name="Haridas S."/>
            <person name="Albert R."/>
            <person name="Binder M."/>
            <person name="Bloem J."/>
            <person name="Labutti K."/>
            <person name="Salamov A."/>
            <person name="Andreopoulos B."/>
            <person name="Baker S."/>
            <person name="Barry K."/>
            <person name="Bills G."/>
            <person name="Bluhm B."/>
            <person name="Cannon C."/>
            <person name="Castanera R."/>
            <person name="Culley D."/>
            <person name="Daum C."/>
            <person name="Ezra D."/>
            <person name="Gonzalez J."/>
            <person name="Henrissat B."/>
            <person name="Kuo A."/>
            <person name="Liang C."/>
            <person name="Lipzen A."/>
            <person name="Lutzoni F."/>
            <person name="Magnuson J."/>
            <person name="Mondo S."/>
            <person name="Nolan M."/>
            <person name="Ohm R."/>
            <person name="Pangilinan J."/>
            <person name="Park H.-J."/>
            <person name="Ramirez L."/>
            <person name="Alfaro M."/>
            <person name="Sun H."/>
            <person name="Tritt A."/>
            <person name="Yoshinaga Y."/>
            <person name="Zwiers L.-H."/>
            <person name="Turgeon B."/>
            <person name="Goodwin S."/>
            <person name="Spatafora J."/>
            <person name="Crous P."/>
            <person name="Grigoriev I."/>
        </authorList>
    </citation>
    <scope>NUCLEOTIDE SEQUENCE</scope>
    <source>
        <strain evidence="12">SCOH1-5</strain>
    </source>
</reference>
<feature type="region of interest" description="Disordered" evidence="10">
    <location>
        <begin position="1"/>
        <end position="60"/>
    </location>
</feature>
<dbReference type="GO" id="GO:0006357">
    <property type="term" value="P:regulation of transcription by RNA polymerase II"/>
    <property type="evidence" value="ECO:0007669"/>
    <property type="project" value="InterPro"/>
</dbReference>
<dbReference type="GO" id="GO:0070847">
    <property type="term" value="C:core mediator complex"/>
    <property type="evidence" value="ECO:0007669"/>
    <property type="project" value="TreeGrafter"/>
</dbReference>
<dbReference type="PANTHER" id="PTHR12809">
    <property type="entry name" value="MEDIATOR COMPLEX SUBUNIT"/>
    <property type="match status" value="1"/>
</dbReference>
<evidence type="ECO:0000256" key="7">
    <source>
        <dbReference type="ARBA" id="ARBA00023242"/>
    </source>
</evidence>
<sequence length="1059" mass="117567">MQGATHANGNANGHPSATLPNGLPAQNEPLPTINGHSDDASTAISRLPTPPPLDQSWRTSASNRPFGALLARQAQLCFGELGATLDKMNEMPAPQLAAANGALTPTVDPSQESAARKRVLMTFAQDHRDRFIKALILSDWARNEDETAKLVDLKNWLLTQMAAQDNAMHFIGITKHDVSRAKMPNPNIEGAMELLASGKAPSKWPDLGYIPPPKLTAKQLTNTLLDMNVAIATRLNLHEDLPQYFRDFSIANGRATFRVPGEFEVDLSVADEDPSSQFYLIDLRFSFTPAPLLTDDALRNALEAQTNEALSSRGLLGCYEFLHNFVLTHKITVLKSQSVQLFREKWFDCLLTETQRRVLAIQYWKDQSGKKSWIEFGISTGKSKGKQSKRKATLQNSVRWFRQGQEVHDPALVVDWNNLDLDAVLSQVTARHASWFLCTIRDRLQALAGPRSKVLAHLSTSESSAGECSLTLSLSGLRNHIAVKIETVTGLATISPSSRVAATAQRNVNRDPSMDNSGSIAHVLCRGVQDKVHRTAVSAGWQLLDPRGFGPQPNFRTLFGSDVVRHDMFACNEAWGKRWLLCTTYSLAGQKWWVVQITQRAVEQGQSIKSIVDARPLDVTSSVPSRADLLRIKTMGEAEVSFAVLVEELGTNKIPYHLEKLSSLTFDGNRSDDSATTVVYIRMSPQDLKKAELATYKPLAMTEWIRIVYEGDLDKNEDRVESRHDIRLTLESSKLKHLKDYLCATHSRDGDVAMNASGGLALSLRAQFGQPYIKEIARLLKRCRELDSALSAARHLQYTCTTVGLSKLAFNYGTSQQYNGILASQGASTALKLGPTSSNPHQGIRTHLEEVYNRAAENPFFSLSFAMSATQPFLEEVSKLEAKHTAQRSLTLHAHHVFSYSLVYHAPLAPCRFKVMLHWDNQANTRKRIVSYTVTPWPKDGVGLPGDFTQALIDLSKDADDFMLNSSDGHVDVVTKRDKQETPLPEAKPVLNRNPSKSQMTTQQKPPTPAQLKNQPRPPQNQMKPGQDSTARQMTVPVPHGQRPNQNNGRFKQEIIELD</sequence>
<keyword evidence="4 9" id="KW-0805">Transcription regulation</keyword>
<proteinExistence type="inferred from homology"/>
<dbReference type="OrthoDB" id="205099at2759"/>
<dbReference type="GO" id="GO:0003712">
    <property type="term" value="F:transcription coregulator activity"/>
    <property type="evidence" value="ECO:0007669"/>
    <property type="project" value="UniProtKB-UniRule"/>
</dbReference>
<evidence type="ECO:0000313" key="13">
    <source>
        <dbReference type="Proteomes" id="UP000799539"/>
    </source>
</evidence>
<accession>A0A6A6FEW6</accession>
<evidence type="ECO:0000256" key="4">
    <source>
        <dbReference type="ARBA" id="ARBA00023015"/>
    </source>
</evidence>
<comment type="subcellular location">
    <subcellularLocation>
        <location evidence="1 9">Nucleus</location>
    </subcellularLocation>
</comment>
<dbReference type="Pfam" id="PF26204">
    <property type="entry name" value="Med14_fung"/>
    <property type="match status" value="1"/>
</dbReference>
<dbReference type="EMBL" id="ML992674">
    <property type="protein sequence ID" value="KAF2211913.1"/>
    <property type="molecule type" value="Genomic_DNA"/>
</dbReference>
<keyword evidence="13" id="KW-1185">Reference proteome</keyword>
<feature type="compositionally biased region" description="Polar residues" evidence="10">
    <location>
        <begin position="1"/>
        <end position="19"/>
    </location>
</feature>
<dbReference type="GO" id="GO:0016592">
    <property type="term" value="C:mediator complex"/>
    <property type="evidence" value="ECO:0007669"/>
    <property type="project" value="UniProtKB-UniRule"/>
</dbReference>
<feature type="compositionally biased region" description="Polar residues" evidence="10">
    <location>
        <begin position="1020"/>
        <end position="1033"/>
    </location>
</feature>
<name>A0A6A6FEW6_9PEZI</name>
<evidence type="ECO:0000259" key="11">
    <source>
        <dbReference type="Pfam" id="PF08638"/>
    </source>
</evidence>
<evidence type="ECO:0000256" key="1">
    <source>
        <dbReference type="ARBA" id="ARBA00004123"/>
    </source>
</evidence>
<dbReference type="AlphaFoldDB" id="A0A6A6FEW6"/>
<evidence type="ECO:0000313" key="12">
    <source>
        <dbReference type="EMBL" id="KAF2211913.1"/>
    </source>
</evidence>
<evidence type="ECO:0000256" key="6">
    <source>
        <dbReference type="ARBA" id="ARBA00023163"/>
    </source>
</evidence>
<evidence type="ECO:0000256" key="2">
    <source>
        <dbReference type="ARBA" id="ARBA00007813"/>
    </source>
</evidence>
<comment type="similarity">
    <text evidence="2 9">Belongs to the Mediator complex subunit 14 family.</text>
</comment>